<keyword evidence="1" id="KW-0812">Transmembrane</keyword>
<keyword evidence="3" id="KW-1185">Reference proteome</keyword>
<name>A0A485AF38_KLUCR</name>
<organism evidence="2 3">
    <name type="scientific">Kluyvera cryocrescens</name>
    <name type="common">Kluyvera citrophila</name>
    <dbReference type="NCBI Taxonomy" id="580"/>
    <lineage>
        <taxon>Bacteria</taxon>
        <taxon>Pseudomonadati</taxon>
        <taxon>Pseudomonadota</taxon>
        <taxon>Gammaproteobacteria</taxon>
        <taxon>Enterobacterales</taxon>
        <taxon>Enterobacteriaceae</taxon>
        <taxon>Kluyvera</taxon>
    </lineage>
</organism>
<evidence type="ECO:0000313" key="3">
    <source>
        <dbReference type="Proteomes" id="UP000401081"/>
    </source>
</evidence>
<dbReference type="EMBL" id="CAADJD010000013">
    <property type="protein sequence ID" value="VFS58971.1"/>
    <property type="molecule type" value="Genomic_DNA"/>
</dbReference>
<protein>
    <submittedName>
        <fullName evidence="2">Putative transporter</fullName>
    </submittedName>
</protein>
<reference evidence="2 3" key="1">
    <citation type="submission" date="2019-03" db="EMBL/GenBank/DDBJ databases">
        <authorList>
            <consortium name="Pathogen Informatics"/>
        </authorList>
    </citation>
    <scope>NUCLEOTIDE SEQUENCE [LARGE SCALE GENOMIC DNA]</scope>
    <source>
        <strain evidence="2 3">NCTC12993</strain>
    </source>
</reference>
<feature type="transmembrane region" description="Helical" evidence="1">
    <location>
        <begin position="20"/>
        <end position="41"/>
    </location>
</feature>
<gene>
    <name evidence="2" type="primary">tsgA_2</name>
    <name evidence="2" type="ORF">NCTC12993_01171</name>
</gene>
<evidence type="ECO:0000256" key="1">
    <source>
        <dbReference type="SAM" id="Phobius"/>
    </source>
</evidence>
<keyword evidence="1" id="KW-1133">Transmembrane helix</keyword>
<feature type="transmembrane region" description="Helical" evidence="1">
    <location>
        <begin position="62"/>
        <end position="83"/>
    </location>
</feature>
<proteinExistence type="predicted"/>
<dbReference type="Proteomes" id="UP000401081">
    <property type="component" value="Unassembled WGS sequence"/>
</dbReference>
<sequence>MAGMIFPMVAAVLLARSIEWYWVYACIGLVYVAIFILTFGCDFPVLGKKAQQEDRRWRKKNGVSAFCSCLSLRCAISLASWALSLGYRNTLKASA</sequence>
<dbReference type="AlphaFoldDB" id="A0A485AF38"/>
<keyword evidence="1" id="KW-0472">Membrane</keyword>
<accession>A0A485AF38</accession>
<evidence type="ECO:0000313" key="2">
    <source>
        <dbReference type="EMBL" id="VFS58971.1"/>
    </source>
</evidence>